<evidence type="ECO:0000256" key="3">
    <source>
        <dbReference type="ARBA" id="ARBA00022833"/>
    </source>
</evidence>
<keyword evidence="2 4" id="KW-0479">Metal-binding</keyword>
<accession>A0A517SZ43</accession>
<organism evidence="5 6">
    <name type="scientific">Stieleria bergensis</name>
    <dbReference type="NCBI Taxonomy" id="2528025"/>
    <lineage>
        <taxon>Bacteria</taxon>
        <taxon>Pseudomonadati</taxon>
        <taxon>Planctomycetota</taxon>
        <taxon>Planctomycetia</taxon>
        <taxon>Pirellulales</taxon>
        <taxon>Pirellulaceae</taxon>
        <taxon>Stieleria</taxon>
    </lineage>
</organism>
<feature type="binding site" evidence="4">
    <location>
        <position position="107"/>
    </location>
    <ligand>
        <name>Zn(2+)</name>
        <dbReference type="ChEBI" id="CHEBI:29105"/>
    </ligand>
</feature>
<feature type="binding site" evidence="4">
    <location>
        <position position="104"/>
    </location>
    <ligand>
        <name>Zn(2+)</name>
        <dbReference type="ChEBI" id="CHEBI:29105"/>
    </ligand>
</feature>
<evidence type="ECO:0000313" key="6">
    <source>
        <dbReference type="Proteomes" id="UP000315003"/>
    </source>
</evidence>
<dbReference type="AlphaFoldDB" id="A0A517SZ43"/>
<dbReference type="HAMAP" id="MF_00213">
    <property type="entry name" value="HypA_HybF"/>
    <property type="match status" value="1"/>
</dbReference>
<keyword evidence="3 4" id="KW-0862">Zinc</keyword>
<feature type="binding site" evidence="4">
    <location>
        <position position="91"/>
    </location>
    <ligand>
        <name>Zn(2+)</name>
        <dbReference type="ChEBI" id="CHEBI:29105"/>
    </ligand>
</feature>
<name>A0A517SZ43_9BACT</name>
<feature type="binding site" evidence="4">
    <location>
        <position position="2"/>
    </location>
    <ligand>
        <name>Ni(2+)</name>
        <dbReference type="ChEBI" id="CHEBI:49786"/>
    </ligand>
</feature>
<comment type="similarity">
    <text evidence="4">Belongs to the HypA/HybF family.</text>
</comment>
<dbReference type="EMBL" id="CP036272">
    <property type="protein sequence ID" value="QDT61406.1"/>
    <property type="molecule type" value="Genomic_DNA"/>
</dbReference>
<dbReference type="GO" id="GO:0008270">
    <property type="term" value="F:zinc ion binding"/>
    <property type="evidence" value="ECO:0007669"/>
    <property type="project" value="UniProtKB-UniRule"/>
</dbReference>
<sequence length="135" mass="14534">MHERSLVRGLLRQVDQIAAEHDEADVAEVTVEVGPLSGVEVDLVKIAFEEQCGVVDLAKDPEGEGSLARSTTASTRLEVLEVPLIVRCTQCHAESDLSDFVFRCVSCGSGEVQVISGDEFRLISLTLAEGANHAR</sequence>
<dbReference type="PANTHER" id="PTHR34535">
    <property type="entry name" value="HYDROGENASE MATURATION FACTOR HYPA"/>
    <property type="match status" value="1"/>
</dbReference>
<feature type="binding site" evidence="4">
    <location>
        <position position="88"/>
    </location>
    <ligand>
        <name>Zn(2+)</name>
        <dbReference type="ChEBI" id="CHEBI:29105"/>
    </ligand>
</feature>
<comment type="function">
    <text evidence="4">Involved in the maturation of [NiFe] hydrogenases. Required for nickel insertion into the metal center of the hydrogenase.</text>
</comment>
<dbReference type="Proteomes" id="UP000315003">
    <property type="component" value="Chromosome"/>
</dbReference>
<evidence type="ECO:0000313" key="5">
    <source>
        <dbReference type="EMBL" id="QDT61406.1"/>
    </source>
</evidence>
<protein>
    <recommendedName>
        <fullName evidence="4">Hydrogenase maturation factor HypA</fullName>
    </recommendedName>
</protein>
<gene>
    <name evidence="4" type="primary">hypA</name>
    <name evidence="5" type="ORF">SV7mr_39410</name>
</gene>
<dbReference type="PANTHER" id="PTHR34535:SF3">
    <property type="entry name" value="HYDROGENASE MATURATION FACTOR HYPA"/>
    <property type="match status" value="1"/>
</dbReference>
<evidence type="ECO:0000256" key="4">
    <source>
        <dbReference type="HAMAP-Rule" id="MF_00213"/>
    </source>
</evidence>
<dbReference type="GO" id="GO:0016151">
    <property type="term" value="F:nickel cation binding"/>
    <property type="evidence" value="ECO:0007669"/>
    <property type="project" value="UniProtKB-UniRule"/>
</dbReference>
<evidence type="ECO:0000256" key="2">
    <source>
        <dbReference type="ARBA" id="ARBA00022723"/>
    </source>
</evidence>
<dbReference type="GO" id="GO:0051604">
    <property type="term" value="P:protein maturation"/>
    <property type="evidence" value="ECO:0007669"/>
    <property type="project" value="InterPro"/>
</dbReference>
<dbReference type="InterPro" id="IPR000688">
    <property type="entry name" value="HypA/HybF"/>
</dbReference>
<reference evidence="5 6" key="1">
    <citation type="submission" date="2019-02" db="EMBL/GenBank/DDBJ databases">
        <title>Deep-cultivation of Planctomycetes and their phenomic and genomic characterization uncovers novel biology.</title>
        <authorList>
            <person name="Wiegand S."/>
            <person name="Jogler M."/>
            <person name="Boedeker C."/>
            <person name="Pinto D."/>
            <person name="Vollmers J."/>
            <person name="Rivas-Marin E."/>
            <person name="Kohn T."/>
            <person name="Peeters S.H."/>
            <person name="Heuer A."/>
            <person name="Rast P."/>
            <person name="Oberbeckmann S."/>
            <person name="Bunk B."/>
            <person name="Jeske O."/>
            <person name="Meyerdierks A."/>
            <person name="Storesund J.E."/>
            <person name="Kallscheuer N."/>
            <person name="Luecker S."/>
            <person name="Lage O.M."/>
            <person name="Pohl T."/>
            <person name="Merkel B.J."/>
            <person name="Hornburger P."/>
            <person name="Mueller R.-W."/>
            <person name="Bruemmer F."/>
            <person name="Labrenz M."/>
            <person name="Spormann A.M."/>
            <person name="Op den Camp H."/>
            <person name="Overmann J."/>
            <person name="Amann R."/>
            <person name="Jetten M.S.M."/>
            <person name="Mascher T."/>
            <person name="Medema M.H."/>
            <person name="Devos D.P."/>
            <person name="Kaster A.-K."/>
            <person name="Ovreas L."/>
            <person name="Rohde M."/>
            <person name="Galperin M.Y."/>
            <person name="Jogler C."/>
        </authorList>
    </citation>
    <scope>NUCLEOTIDE SEQUENCE [LARGE SCALE GENOMIC DNA]</scope>
    <source>
        <strain evidence="5 6">SV_7m_r</strain>
    </source>
</reference>
<dbReference type="RefSeq" id="WP_419187584.1">
    <property type="nucleotide sequence ID" value="NZ_CP036272.1"/>
</dbReference>
<proteinExistence type="inferred from homology"/>
<dbReference type="Pfam" id="PF01155">
    <property type="entry name" value="HypA"/>
    <property type="match status" value="1"/>
</dbReference>
<keyword evidence="6" id="KW-1185">Reference proteome</keyword>
<keyword evidence="1 4" id="KW-0533">Nickel</keyword>
<dbReference type="PIRSF" id="PIRSF004761">
    <property type="entry name" value="Hydrgn_mat_HypA"/>
    <property type="match status" value="1"/>
</dbReference>
<dbReference type="Gene3D" id="3.30.2320.80">
    <property type="match status" value="1"/>
</dbReference>
<evidence type="ECO:0000256" key="1">
    <source>
        <dbReference type="ARBA" id="ARBA00022596"/>
    </source>
</evidence>